<dbReference type="InterPro" id="IPR001296">
    <property type="entry name" value="Glyco_trans_1"/>
</dbReference>
<evidence type="ECO:0000313" key="3">
    <source>
        <dbReference type="Proteomes" id="UP000646053"/>
    </source>
</evidence>
<evidence type="ECO:0000259" key="1">
    <source>
        <dbReference type="Pfam" id="PF00534"/>
    </source>
</evidence>
<comment type="caution">
    <text evidence="2">The sequence shown here is derived from an EMBL/GenBank/DDBJ whole genome shotgun (WGS) entry which is preliminary data.</text>
</comment>
<name>A0A8J8CGY9_9CYAN</name>
<dbReference type="EMBL" id="WVIE01000002">
    <property type="protein sequence ID" value="NDJ16218.1"/>
    <property type="molecule type" value="Genomic_DNA"/>
</dbReference>
<gene>
    <name evidence="2" type="ORF">GS601_02755</name>
</gene>
<dbReference type="RefSeq" id="WP_162421714.1">
    <property type="nucleotide sequence ID" value="NZ_WVIE01000002.1"/>
</dbReference>
<dbReference type="PANTHER" id="PTHR12526:SF635">
    <property type="entry name" value="GLYCOSYL TRANSFERASE GROUP 1"/>
    <property type="match status" value="1"/>
</dbReference>
<dbReference type="GO" id="GO:0016757">
    <property type="term" value="F:glycosyltransferase activity"/>
    <property type="evidence" value="ECO:0007669"/>
    <property type="project" value="InterPro"/>
</dbReference>
<keyword evidence="3" id="KW-1185">Reference proteome</keyword>
<dbReference type="AlphaFoldDB" id="A0A8J8CGY9"/>
<evidence type="ECO:0000313" key="2">
    <source>
        <dbReference type="EMBL" id="NDJ16218.1"/>
    </source>
</evidence>
<dbReference type="Proteomes" id="UP000646053">
    <property type="component" value="Unassembled WGS sequence"/>
</dbReference>
<proteinExistence type="predicted"/>
<sequence length="396" mass="44267">MIIGHYIKHLLGKGGAEVYLRRIALAQQKMGHTVYYFSKYLGSTDTSLISPIITESDAVLFDQAQQLGVELLHLHTDVAFLPPKNLTVIRTLQGHQPYCPSGSKYLKQHERPCDRAYSLHGCLWGHLVDRCGSARPHKLLNNFQRTFHEKRVLSTIPVLTNSEFLREHMIAAGYPKDLIRTLYLCAPQISTTSTPPQSDIPRFVFLGRLAPEKGLSWLIRSLQHVQTPIHLDIAGTGNQEPQIRELVQTLGLSDRITLHGWLDTESVYQLICKARALVFPSLWHEPAGMVAYEAMLNSRAAIASRVGGIPEGIIHETNGLLVEPNDSSGLAAQIDRLANNWALACRLGEAGHAIASQRFSLQTHMEALMQIYQQVMQPRRDDQVGLFPTQDALVKL</sequence>
<reference evidence="2" key="1">
    <citation type="submission" date="2019-12" db="EMBL/GenBank/DDBJ databases">
        <title>High-Quality draft genome sequences of three cyanobacteria isolated from the limestone walls of the Old Cathedral of Coimbra.</title>
        <authorList>
            <person name="Tiago I."/>
            <person name="Soares F."/>
            <person name="Portugal A."/>
        </authorList>
    </citation>
    <scope>NUCLEOTIDE SEQUENCE</scope>
    <source>
        <strain evidence="2">A</strain>
    </source>
</reference>
<feature type="domain" description="Glycosyl transferase family 1" evidence="1">
    <location>
        <begin position="199"/>
        <end position="351"/>
    </location>
</feature>
<dbReference type="CDD" id="cd03801">
    <property type="entry name" value="GT4_PimA-like"/>
    <property type="match status" value="1"/>
</dbReference>
<dbReference type="PANTHER" id="PTHR12526">
    <property type="entry name" value="GLYCOSYLTRANSFERASE"/>
    <property type="match status" value="1"/>
</dbReference>
<organism evidence="2 3">
    <name type="scientific">Myxacorys almedinensis A</name>
    <dbReference type="NCBI Taxonomy" id="2690445"/>
    <lineage>
        <taxon>Bacteria</taxon>
        <taxon>Bacillati</taxon>
        <taxon>Cyanobacteriota</taxon>
        <taxon>Cyanophyceae</taxon>
        <taxon>Leptolyngbyales</taxon>
        <taxon>Leptolyngbyaceae</taxon>
        <taxon>Myxacorys</taxon>
        <taxon>Myxacorys almedinensis</taxon>
    </lineage>
</organism>
<dbReference type="Pfam" id="PF00534">
    <property type="entry name" value="Glycos_transf_1"/>
    <property type="match status" value="1"/>
</dbReference>
<dbReference type="Gene3D" id="3.40.50.2000">
    <property type="entry name" value="Glycogen Phosphorylase B"/>
    <property type="match status" value="2"/>
</dbReference>
<protein>
    <submittedName>
        <fullName evidence="2">Glycosyltransferase</fullName>
    </submittedName>
</protein>
<accession>A0A8J8CGY9</accession>
<dbReference type="SUPFAM" id="SSF53756">
    <property type="entry name" value="UDP-Glycosyltransferase/glycogen phosphorylase"/>
    <property type="match status" value="1"/>
</dbReference>